<accession>A0A4R2NEN4</accession>
<evidence type="ECO:0000313" key="2">
    <source>
        <dbReference type="Proteomes" id="UP000295733"/>
    </source>
</evidence>
<dbReference type="EMBL" id="SLXL01000026">
    <property type="protein sequence ID" value="TCP19741.1"/>
    <property type="molecule type" value="Genomic_DNA"/>
</dbReference>
<comment type="caution">
    <text evidence="1">The sequence shown here is derived from an EMBL/GenBank/DDBJ whole genome shotgun (WGS) entry which is preliminary data.</text>
</comment>
<gene>
    <name evidence="1" type="ORF">EV656_1264</name>
</gene>
<keyword evidence="2" id="KW-1185">Reference proteome</keyword>
<reference evidence="1 2" key="1">
    <citation type="submission" date="2019-03" db="EMBL/GenBank/DDBJ databases">
        <title>Genomic Encyclopedia of Type Strains, Phase IV (KMG-IV): sequencing the most valuable type-strain genomes for metagenomic binning, comparative biology and taxonomic classification.</title>
        <authorList>
            <person name="Goeker M."/>
        </authorList>
    </citation>
    <scope>NUCLEOTIDE SEQUENCE [LARGE SCALE GENOMIC DNA]</scope>
    <source>
        <strain evidence="1 2">DSM 2781</strain>
    </source>
</reference>
<dbReference type="RefSeq" id="WP_207287161.1">
    <property type="nucleotide sequence ID" value="NZ_NRRP01000070.1"/>
</dbReference>
<dbReference type="AlphaFoldDB" id="A0A4R2NEN4"/>
<evidence type="ECO:0000313" key="1">
    <source>
        <dbReference type="EMBL" id="TCP19741.1"/>
    </source>
</evidence>
<sequence>MCKTPASPAFQPVSLDGRTLHVPRRSAHVPAETWAVTYNGPIPDHWQKTARAKGFNILARVRDRYHLALECRVCGTVTVHKVFTLRTAQPACAGCAEIGRRSAAQDAGLVYLGRDPEDRHYGRYRIPECGHEVRRQFEIIERAAAGKTAIRCETCLQAREEDEARRQGWTRLGRDPLGNPNYRLYRHEACGHEQRIAVTNMSWGQCDCATCGESWTAKPSTIYLARITLPRIGRTVLKLGYSANPEKRFRHQLGLPEDAQVTFLRLLAMPTGHEACAAEKRAHAELGRRFRQAVVPPKLYAGQINVVTEIYAPWLLPEIERVLTRIARDIASPDGTRAA</sequence>
<proteinExistence type="predicted"/>
<dbReference type="Proteomes" id="UP000295733">
    <property type="component" value="Unassembled WGS sequence"/>
</dbReference>
<protein>
    <submittedName>
        <fullName evidence="1">Uncharacterized protein</fullName>
    </submittedName>
</protein>
<name>A0A4R2NEN4_RHOAD</name>
<organism evidence="1 2">
    <name type="scientific">Rhodovulum adriaticum</name>
    <name type="common">Rhodopseudomonas adriatica</name>
    <dbReference type="NCBI Taxonomy" id="35804"/>
    <lineage>
        <taxon>Bacteria</taxon>
        <taxon>Pseudomonadati</taxon>
        <taxon>Pseudomonadota</taxon>
        <taxon>Alphaproteobacteria</taxon>
        <taxon>Rhodobacterales</taxon>
        <taxon>Paracoccaceae</taxon>
        <taxon>Rhodovulum</taxon>
    </lineage>
</organism>